<reference evidence="2" key="2">
    <citation type="submission" date="2020-05" db="UniProtKB">
        <authorList>
            <consortium name="EnsemblMetazoa"/>
        </authorList>
    </citation>
    <scope>IDENTIFICATION</scope>
    <source>
        <strain evidence="2">Epiroticus2</strain>
    </source>
</reference>
<feature type="domain" description="Endonuclease/exonuclease/phosphatase" evidence="1">
    <location>
        <begin position="11"/>
        <end position="154"/>
    </location>
</feature>
<keyword evidence="3" id="KW-1185">Reference proteome</keyword>
<sequence>MDCSAKLKVSYWNANGIANKKMDVIYFLNRYDIDVLLVVETFLKPVHTFSIAQYKVYRVDRVVGPKGGVLILIKSNLKHQFSKTVKLAVIESIGIKIITEKGNINLTAAYYPGSNPNPAYFRQEIKRLTARNDSNFIFGDFNARHKSWNCCSTNSAVIFSLTNTSNNFVSDRCIPNYNKADWRLFKNIINRNLDVTTVNLNNIVNYTQIDDMITKINSIITIAKNVAIPKVIPGKFNIIIPDHIVTLIKLRNKYRKKWQRQRLNIYYRNTYYSLKAEIEHQMLLARNLAWSSTLESINTQQNNSNKLFKLINTFKNRQYSIPTLNVKNKILLTNEEKSNALKLQSQNSHYLTHHKISPLENKVKKAINKFFKQNHEQSLDPSELVKPKLLMQLKQNLKNNKSA</sequence>
<dbReference type="Gene3D" id="3.60.10.10">
    <property type="entry name" value="Endonuclease/exonuclease/phosphatase"/>
    <property type="match status" value="1"/>
</dbReference>
<dbReference type="GO" id="GO:0003824">
    <property type="term" value="F:catalytic activity"/>
    <property type="evidence" value="ECO:0007669"/>
    <property type="project" value="InterPro"/>
</dbReference>
<dbReference type="InterPro" id="IPR036691">
    <property type="entry name" value="Endo/exonu/phosph_ase_sf"/>
</dbReference>
<reference evidence="3" key="1">
    <citation type="submission" date="2013-03" db="EMBL/GenBank/DDBJ databases">
        <title>The Genome Sequence of Anopheles epiroticus epiroticus2.</title>
        <authorList>
            <consortium name="The Broad Institute Genomics Platform"/>
            <person name="Neafsey D.E."/>
            <person name="Howell P."/>
            <person name="Walker B."/>
            <person name="Young S.K."/>
            <person name="Zeng Q."/>
            <person name="Gargeya S."/>
            <person name="Fitzgerald M."/>
            <person name="Haas B."/>
            <person name="Abouelleil A."/>
            <person name="Allen A.W."/>
            <person name="Alvarado L."/>
            <person name="Arachchi H.M."/>
            <person name="Berlin A.M."/>
            <person name="Chapman S.B."/>
            <person name="Gainer-Dewar J."/>
            <person name="Goldberg J."/>
            <person name="Griggs A."/>
            <person name="Gujja S."/>
            <person name="Hansen M."/>
            <person name="Howarth C."/>
            <person name="Imamovic A."/>
            <person name="Ireland A."/>
            <person name="Larimer J."/>
            <person name="McCowan C."/>
            <person name="Murphy C."/>
            <person name="Pearson M."/>
            <person name="Poon T.W."/>
            <person name="Priest M."/>
            <person name="Roberts A."/>
            <person name="Saif S."/>
            <person name="Shea T."/>
            <person name="Sisk P."/>
            <person name="Sykes S."/>
            <person name="Wortman J."/>
            <person name="Nusbaum C."/>
            <person name="Birren B."/>
        </authorList>
    </citation>
    <scope>NUCLEOTIDE SEQUENCE [LARGE SCALE GENOMIC DNA]</scope>
    <source>
        <strain evidence="3">Epiroticus2</strain>
    </source>
</reference>
<dbReference type="SUPFAM" id="SSF56219">
    <property type="entry name" value="DNase I-like"/>
    <property type="match status" value="1"/>
</dbReference>
<protein>
    <submittedName>
        <fullName evidence="2">Endo/exonuclease/phosphatase domain-containing protein</fullName>
    </submittedName>
</protein>
<proteinExistence type="predicted"/>
<dbReference type="EnsemblMetazoa" id="AEPI011409-RA">
    <property type="protein sequence ID" value="AEPI011409-PA"/>
    <property type="gene ID" value="AEPI011409"/>
</dbReference>
<dbReference type="Proteomes" id="UP000075885">
    <property type="component" value="Unassembled WGS sequence"/>
</dbReference>
<accession>A0A182PWS2</accession>
<evidence type="ECO:0000259" key="1">
    <source>
        <dbReference type="Pfam" id="PF03372"/>
    </source>
</evidence>
<evidence type="ECO:0000313" key="3">
    <source>
        <dbReference type="Proteomes" id="UP000075885"/>
    </source>
</evidence>
<evidence type="ECO:0000313" key="2">
    <source>
        <dbReference type="EnsemblMetazoa" id="AEPI011409-PA"/>
    </source>
</evidence>
<dbReference type="STRING" id="199890.A0A182PWS2"/>
<name>A0A182PWS2_9DIPT</name>
<dbReference type="AlphaFoldDB" id="A0A182PWS2"/>
<dbReference type="Pfam" id="PF03372">
    <property type="entry name" value="Exo_endo_phos"/>
    <property type="match status" value="1"/>
</dbReference>
<dbReference type="InterPro" id="IPR005135">
    <property type="entry name" value="Endo/exonuclease/phosphatase"/>
</dbReference>
<dbReference type="VEuPathDB" id="VectorBase:AEPI011409"/>
<organism evidence="2 3">
    <name type="scientific">Anopheles epiroticus</name>
    <dbReference type="NCBI Taxonomy" id="199890"/>
    <lineage>
        <taxon>Eukaryota</taxon>
        <taxon>Metazoa</taxon>
        <taxon>Ecdysozoa</taxon>
        <taxon>Arthropoda</taxon>
        <taxon>Hexapoda</taxon>
        <taxon>Insecta</taxon>
        <taxon>Pterygota</taxon>
        <taxon>Neoptera</taxon>
        <taxon>Endopterygota</taxon>
        <taxon>Diptera</taxon>
        <taxon>Nematocera</taxon>
        <taxon>Culicoidea</taxon>
        <taxon>Culicidae</taxon>
        <taxon>Anophelinae</taxon>
        <taxon>Anopheles</taxon>
    </lineage>
</organism>